<accession>A0A2T3YS28</accession>
<evidence type="ECO:0000256" key="4">
    <source>
        <dbReference type="ARBA" id="ARBA00022824"/>
    </source>
</evidence>
<dbReference type="PANTHER" id="PTHR48182">
    <property type="entry name" value="PROTEIN SERAC1"/>
    <property type="match status" value="1"/>
</dbReference>
<evidence type="ECO:0008006" key="9">
    <source>
        <dbReference type="Google" id="ProtNLM"/>
    </source>
</evidence>
<reference evidence="7 8" key="1">
    <citation type="submission" date="2016-07" db="EMBL/GenBank/DDBJ databases">
        <title>Multiple horizontal gene transfer events from other fungi enriched the ability of initially mycotrophic Trichoderma (Ascomycota) to feed on dead plant biomass.</title>
        <authorList>
            <consortium name="DOE Joint Genome Institute"/>
            <person name="Aerts A."/>
            <person name="Atanasova L."/>
            <person name="Chenthamara K."/>
            <person name="Zhang J."/>
            <person name="Grujic M."/>
            <person name="Henrissat B."/>
            <person name="Kuo A."/>
            <person name="Salamov A."/>
            <person name="Lipzen A."/>
            <person name="Labutti K."/>
            <person name="Barry K."/>
            <person name="Miao Y."/>
            <person name="Rahimi M.J."/>
            <person name="Shen Q."/>
            <person name="Grigoriev I.V."/>
            <person name="Kubicek C.P."/>
            <person name="Druzhinina I.S."/>
        </authorList>
    </citation>
    <scope>NUCLEOTIDE SEQUENCE [LARGE SCALE GENOMIC DNA]</scope>
    <source>
        <strain evidence="7 8">CBS 433.97</strain>
    </source>
</reference>
<dbReference type="STRING" id="1042311.A0A2T3YS28"/>
<evidence type="ECO:0000313" key="7">
    <source>
        <dbReference type="EMBL" id="PTB35375.1"/>
    </source>
</evidence>
<dbReference type="EMBL" id="KZ679276">
    <property type="protein sequence ID" value="PTB35375.1"/>
    <property type="molecule type" value="Genomic_DNA"/>
</dbReference>
<dbReference type="AlphaFoldDB" id="A0A2T3YS28"/>
<keyword evidence="5" id="KW-0496">Mitochondrion</keyword>
<evidence type="ECO:0000256" key="1">
    <source>
        <dbReference type="ARBA" id="ARBA00004173"/>
    </source>
</evidence>
<dbReference type="Gene3D" id="3.40.50.1820">
    <property type="entry name" value="alpha/beta hydrolase"/>
    <property type="match status" value="1"/>
</dbReference>
<dbReference type="GO" id="GO:0005739">
    <property type="term" value="C:mitochondrion"/>
    <property type="evidence" value="ECO:0007669"/>
    <property type="project" value="UniProtKB-SubCell"/>
</dbReference>
<evidence type="ECO:0000256" key="6">
    <source>
        <dbReference type="ARBA" id="ARBA00023136"/>
    </source>
</evidence>
<dbReference type="OrthoDB" id="5152843at2759"/>
<name>A0A2T3YS28_TRIA4</name>
<keyword evidence="6" id="KW-0472">Membrane</keyword>
<dbReference type="GO" id="GO:0016020">
    <property type="term" value="C:membrane"/>
    <property type="evidence" value="ECO:0007669"/>
    <property type="project" value="UniProtKB-SubCell"/>
</dbReference>
<evidence type="ECO:0000313" key="8">
    <source>
        <dbReference type="Proteomes" id="UP000240493"/>
    </source>
</evidence>
<dbReference type="InterPro" id="IPR029058">
    <property type="entry name" value="AB_hydrolase_fold"/>
</dbReference>
<proteinExistence type="predicted"/>
<dbReference type="GO" id="GO:0005783">
    <property type="term" value="C:endoplasmic reticulum"/>
    <property type="evidence" value="ECO:0007669"/>
    <property type="project" value="UniProtKB-SubCell"/>
</dbReference>
<comment type="subcellular location">
    <subcellularLocation>
        <location evidence="2">Endoplasmic reticulum</location>
    </subcellularLocation>
    <subcellularLocation>
        <location evidence="3">Membrane</location>
    </subcellularLocation>
    <subcellularLocation>
        <location evidence="1">Mitochondrion</location>
    </subcellularLocation>
</comment>
<dbReference type="SUPFAM" id="SSF53474">
    <property type="entry name" value="alpha/beta-Hydrolases"/>
    <property type="match status" value="1"/>
</dbReference>
<evidence type="ECO:0000256" key="5">
    <source>
        <dbReference type="ARBA" id="ARBA00023128"/>
    </source>
</evidence>
<dbReference type="Proteomes" id="UP000240493">
    <property type="component" value="Unassembled WGS sequence"/>
</dbReference>
<evidence type="ECO:0000256" key="3">
    <source>
        <dbReference type="ARBA" id="ARBA00004370"/>
    </source>
</evidence>
<keyword evidence="4" id="KW-0256">Endoplasmic reticulum</keyword>
<sequence>MSNVDEAPAAVPKTTLLAEEEFQKPVVAPDAPNDVVQGDNSDAASVKSIATDELLPIDSGHSPDTQERNVGLDIHKLGWSGSNYDDYDVVTVHGIRDDYKTAWITKKGIWWVKEQLFKGLSTRQIDYAYEVNESSELYGPDGIRLHAQRLVAEYADIRGKLEGTESDRPIIWICHDLGGTIVKEALSLAMGHPDMYGKMAILTTAIIFLGTPHHSHSVEDLEDQLHKLILLPGPEIRNQAVTKIKNLANQVNRVNEAFPATKLLDRALIFNVLTRDGGNPSKALTSLSQFALTLGHSF</sequence>
<evidence type="ECO:0000256" key="2">
    <source>
        <dbReference type="ARBA" id="ARBA00004240"/>
    </source>
</evidence>
<organism evidence="7 8">
    <name type="scientific">Trichoderma asperellum (strain ATCC 204424 / CBS 433.97 / NBRC 101777)</name>
    <dbReference type="NCBI Taxonomy" id="1042311"/>
    <lineage>
        <taxon>Eukaryota</taxon>
        <taxon>Fungi</taxon>
        <taxon>Dikarya</taxon>
        <taxon>Ascomycota</taxon>
        <taxon>Pezizomycotina</taxon>
        <taxon>Sordariomycetes</taxon>
        <taxon>Hypocreomycetidae</taxon>
        <taxon>Hypocreales</taxon>
        <taxon>Hypocreaceae</taxon>
        <taxon>Trichoderma</taxon>
    </lineage>
</organism>
<dbReference type="PANTHER" id="PTHR48182:SF2">
    <property type="entry name" value="PROTEIN SERAC1"/>
    <property type="match status" value="1"/>
</dbReference>
<protein>
    <recommendedName>
        <fullName evidence="9">DUF676 domain-containing protein</fullName>
    </recommendedName>
</protein>
<gene>
    <name evidence="7" type="ORF">M441DRAFT_41404</name>
</gene>
<keyword evidence="8" id="KW-1185">Reference proteome</keyword>
<dbReference type="InterPro" id="IPR052374">
    <property type="entry name" value="SERAC1"/>
</dbReference>